<organism evidence="2 3">
    <name type="scientific">Clavelina lepadiformis</name>
    <name type="common">Light-bulb sea squirt</name>
    <name type="synonym">Ascidia lepadiformis</name>
    <dbReference type="NCBI Taxonomy" id="159417"/>
    <lineage>
        <taxon>Eukaryota</taxon>
        <taxon>Metazoa</taxon>
        <taxon>Chordata</taxon>
        <taxon>Tunicata</taxon>
        <taxon>Ascidiacea</taxon>
        <taxon>Aplousobranchia</taxon>
        <taxon>Clavelinidae</taxon>
        <taxon>Clavelina</taxon>
    </lineage>
</organism>
<evidence type="ECO:0000313" key="2">
    <source>
        <dbReference type="EMBL" id="CAK8682311.1"/>
    </source>
</evidence>
<feature type="transmembrane region" description="Helical" evidence="1">
    <location>
        <begin position="92"/>
        <end position="113"/>
    </location>
</feature>
<evidence type="ECO:0008006" key="4">
    <source>
        <dbReference type="Google" id="ProtNLM"/>
    </source>
</evidence>
<accession>A0ABP0FRP2</accession>
<comment type="caution">
    <text evidence="2">The sequence shown here is derived from an EMBL/GenBank/DDBJ whole genome shotgun (WGS) entry which is preliminary data.</text>
</comment>
<keyword evidence="1" id="KW-0472">Membrane</keyword>
<proteinExistence type="predicted"/>
<keyword evidence="3" id="KW-1185">Reference proteome</keyword>
<dbReference type="Proteomes" id="UP001642483">
    <property type="component" value="Unassembled WGS sequence"/>
</dbReference>
<evidence type="ECO:0000313" key="3">
    <source>
        <dbReference type="Proteomes" id="UP001642483"/>
    </source>
</evidence>
<gene>
    <name evidence="2" type="ORF">CVLEPA_LOCUS12990</name>
</gene>
<evidence type="ECO:0000256" key="1">
    <source>
        <dbReference type="SAM" id="Phobius"/>
    </source>
</evidence>
<dbReference type="EMBL" id="CAWYQH010000090">
    <property type="protein sequence ID" value="CAK8682311.1"/>
    <property type="molecule type" value="Genomic_DNA"/>
</dbReference>
<keyword evidence="1" id="KW-1133">Transmembrane helix</keyword>
<name>A0ABP0FRP2_CLALP</name>
<protein>
    <recommendedName>
        <fullName evidence="4">Lysosomal cobalamin transporter</fullName>
    </recommendedName>
</protein>
<keyword evidence="1" id="KW-0812">Transmembrane</keyword>
<reference evidence="2 3" key="1">
    <citation type="submission" date="2024-02" db="EMBL/GenBank/DDBJ databases">
        <authorList>
            <person name="Daric V."/>
            <person name="Darras S."/>
        </authorList>
    </citation>
    <scope>NUCLEOTIDE SEQUENCE [LARGE SCALE GENOMIC DNA]</scope>
</reference>
<sequence>MGDLDNAMIALSVFAFIVAATCLVLLIPCFEICSQQIDARRRKKAEKKQLLYFLNLLQYQPHDNQSKYCTASRLEEDFIAVLNSLNKDMGDLAYGIPVLYILASVVVAFCLLLCKFNPCSENSSPRKFDGLDGAIPIDEEPRYTSRRGAIAGPQEESLRAKLQKEAIDEWLN</sequence>
<feature type="transmembrane region" description="Helical" evidence="1">
    <location>
        <begin position="6"/>
        <end position="33"/>
    </location>
</feature>